<organism evidence="2 3">
    <name type="scientific">Sedimentibacter acidaminivorans</name>
    <dbReference type="NCBI Taxonomy" id="913099"/>
    <lineage>
        <taxon>Bacteria</taxon>
        <taxon>Bacillati</taxon>
        <taxon>Bacillota</taxon>
        <taxon>Tissierellia</taxon>
        <taxon>Sedimentibacter</taxon>
    </lineage>
</organism>
<sequence length="72" mass="8724">MKATKEYKNNCYNNFGTGKPFLFYEIIYCYKFFFYLLNIIGNIGILENIIYGGNYFDRNFKSGITRYCPRYY</sequence>
<proteinExistence type="predicted"/>
<keyword evidence="3" id="KW-1185">Reference proteome</keyword>
<reference evidence="2 3" key="1">
    <citation type="submission" date="2021-03" db="EMBL/GenBank/DDBJ databases">
        <title>Genomic Encyclopedia of Type Strains, Phase IV (KMG-IV): sequencing the most valuable type-strain genomes for metagenomic binning, comparative biology and taxonomic classification.</title>
        <authorList>
            <person name="Goeker M."/>
        </authorList>
    </citation>
    <scope>NUCLEOTIDE SEQUENCE [LARGE SCALE GENOMIC DNA]</scope>
    <source>
        <strain evidence="2 3">DSM 24004</strain>
    </source>
</reference>
<dbReference type="Proteomes" id="UP001519342">
    <property type="component" value="Unassembled WGS sequence"/>
</dbReference>
<feature type="transmembrane region" description="Helical" evidence="1">
    <location>
        <begin position="32"/>
        <end position="51"/>
    </location>
</feature>
<name>A0ABS4G913_9FIRM</name>
<dbReference type="EMBL" id="JAGGKS010000001">
    <property type="protein sequence ID" value="MBP1924159.1"/>
    <property type="molecule type" value="Genomic_DNA"/>
</dbReference>
<comment type="caution">
    <text evidence="2">The sequence shown here is derived from an EMBL/GenBank/DDBJ whole genome shotgun (WGS) entry which is preliminary data.</text>
</comment>
<keyword evidence="1" id="KW-0472">Membrane</keyword>
<keyword evidence="1" id="KW-1133">Transmembrane helix</keyword>
<gene>
    <name evidence="2" type="ORF">J2Z76_000012</name>
</gene>
<evidence type="ECO:0000313" key="3">
    <source>
        <dbReference type="Proteomes" id="UP001519342"/>
    </source>
</evidence>
<evidence type="ECO:0000256" key="1">
    <source>
        <dbReference type="SAM" id="Phobius"/>
    </source>
</evidence>
<accession>A0ABS4G913</accession>
<evidence type="ECO:0000313" key="2">
    <source>
        <dbReference type="EMBL" id="MBP1924159.1"/>
    </source>
</evidence>
<protein>
    <submittedName>
        <fullName evidence="2">Uncharacterized protein</fullName>
    </submittedName>
</protein>
<keyword evidence="1" id="KW-0812">Transmembrane</keyword>